<dbReference type="AlphaFoldDB" id="A0A1J5S1U2"/>
<dbReference type="PIRSF" id="PIRSF006157">
    <property type="entry name" value="Doxgns_DODA"/>
    <property type="match status" value="1"/>
</dbReference>
<evidence type="ECO:0000313" key="7">
    <source>
        <dbReference type="EMBL" id="OIR02393.1"/>
    </source>
</evidence>
<keyword evidence="3" id="KW-0479">Metal-binding</keyword>
<evidence type="ECO:0000256" key="1">
    <source>
        <dbReference type="ARBA" id="ARBA00001947"/>
    </source>
</evidence>
<evidence type="ECO:0000256" key="3">
    <source>
        <dbReference type="ARBA" id="ARBA00022723"/>
    </source>
</evidence>
<keyword evidence="5" id="KW-0560">Oxidoreductase</keyword>
<evidence type="ECO:0000259" key="6">
    <source>
        <dbReference type="Pfam" id="PF02900"/>
    </source>
</evidence>
<proteinExistence type="inferred from homology"/>
<keyword evidence="4" id="KW-0862">Zinc</keyword>
<dbReference type="EMBL" id="MLJW01000075">
    <property type="protein sequence ID" value="OIR02393.1"/>
    <property type="molecule type" value="Genomic_DNA"/>
</dbReference>
<dbReference type="GO" id="GO:0008198">
    <property type="term" value="F:ferrous iron binding"/>
    <property type="evidence" value="ECO:0007669"/>
    <property type="project" value="InterPro"/>
</dbReference>
<evidence type="ECO:0000256" key="4">
    <source>
        <dbReference type="ARBA" id="ARBA00022833"/>
    </source>
</evidence>
<keyword evidence="7" id="KW-0223">Dioxygenase</keyword>
<dbReference type="GO" id="GO:0016702">
    <property type="term" value="F:oxidoreductase activity, acting on single donors with incorporation of molecular oxygen, incorporation of two atoms of oxygen"/>
    <property type="evidence" value="ECO:0007669"/>
    <property type="project" value="UniProtKB-ARBA"/>
</dbReference>
<sequence>MTARSPRSLFLSHGSPLSCFEESPARDFLLSLSKSLPRPKAVLAVSAHWTTRAPAVGAAPAPETIYDFYGFPDFLYKMTYPAPGDSALAHKAADLMGADLDPERGLDHGIWTVMSLLWPQADIPVVPIAVQPRQDPRHHYRLGQSLKPLLDDGALILATGCATHNLRAYMSGAGRSGPQDWVSDFTGWLAEKGAEGDVEALLDYRAQAPYARENHPTDEHLLPFFTALGASADNKATRLHASVEYGVIAMDNYAFA</sequence>
<dbReference type="InterPro" id="IPR014436">
    <property type="entry name" value="Extradiol_dOase_DODA"/>
</dbReference>
<dbReference type="PANTHER" id="PTHR30096">
    <property type="entry name" value="4,5-DOPA DIOXYGENASE EXTRADIOL-LIKE PROTEIN"/>
    <property type="match status" value="1"/>
</dbReference>
<dbReference type="GO" id="GO:0008270">
    <property type="term" value="F:zinc ion binding"/>
    <property type="evidence" value="ECO:0007669"/>
    <property type="project" value="InterPro"/>
</dbReference>
<comment type="similarity">
    <text evidence="2">Belongs to the DODA-type extradiol aromatic ring-opening dioxygenase family.</text>
</comment>
<dbReference type="InterPro" id="IPR004183">
    <property type="entry name" value="Xdiol_dOase_suB"/>
</dbReference>
<comment type="cofactor">
    <cofactor evidence="1">
        <name>Zn(2+)</name>
        <dbReference type="ChEBI" id="CHEBI:29105"/>
    </cofactor>
</comment>
<dbReference type="Gene3D" id="3.40.830.10">
    <property type="entry name" value="LigB-like"/>
    <property type="match status" value="1"/>
</dbReference>
<feature type="domain" description="Extradiol ring-cleavage dioxygenase class III enzyme subunit B" evidence="6">
    <location>
        <begin position="37"/>
        <end position="255"/>
    </location>
</feature>
<comment type="caution">
    <text evidence="7">The sequence shown here is derived from an EMBL/GenBank/DDBJ whole genome shotgun (WGS) entry which is preliminary data.</text>
</comment>
<organism evidence="7">
    <name type="scientific">mine drainage metagenome</name>
    <dbReference type="NCBI Taxonomy" id="410659"/>
    <lineage>
        <taxon>unclassified sequences</taxon>
        <taxon>metagenomes</taxon>
        <taxon>ecological metagenomes</taxon>
    </lineage>
</organism>
<name>A0A1J5S1U2_9ZZZZ</name>
<reference evidence="7" key="1">
    <citation type="submission" date="2016-10" db="EMBL/GenBank/DDBJ databases">
        <title>Sequence of Gallionella enrichment culture.</title>
        <authorList>
            <person name="Poehlein A."/>
            <person name="Muehling M."/>
            <person name="Daniel R."/>
        </authorList>
    </citation>
    <scope>NUCLEOTIDE SEQUENCE</scope>
</reference>
<gene>
    <name evidence="7" type="ORF">GALL_155510</name>
</gene>
<dbReference type="PANTHER" id="PTHR30096:SF0">
    <property type="entry name" value="4,5-DOPA DIOXYGENASE EXTRADIOL-LIKE PROTEIN"/>
    <property type="match status" value="1"/>
</dbReference>
<dbReference type="SUPFAM" id="SSF53213">
    <property type="entry name" value="LigB-like"/>
    <property type="match status" value="1"/>
</dbReference>
<dbReference type="CDD" id="cd07363">
    <property type="entry name" value="45_DOPA_Dioxygenase"/>
    <property type="match status" value="1"/>
</dbReference>
<evidence type="ECO:0000256" key="5">
    <source>
        <dbReference type="ARBA" id="ARBA00023002"/>
    </source>
</evidence>
<evidence type="ECO:0000256" key="2">
    <source>
        <dbReference type="ARBA" id="ARBA00007581"/>
    </source>
</evidence>
<protein>
    <submittedName>
        <fullName evidence="7">LigB family dioxygenase</fullName>
    </submittedName>
</protein>
<dbReference type="Pfam" id="PF02900">
    <property type="entry name" value="LigB"/>
    <property type="match status" value="1"/>
</dbReference>
<accession>A0A1J5S1U2</accession>